<dbReference type="Proteomes" id="UP000831536">
    <property type="component" value="Segment"/>
</dbReference>
<evidence type="ECO:0000313" key="1">
    <source>
        <dbReference type="EMBL" id="UPW35986.1"/>
    </source>
</evidence>
<keyword evidence="2" id="KW-1185">Reference proteome</keyword>
<protein>
    <submittedName>
        <fullName evidence="1">Uncharacterized protein</fullName>
    </submittedName>
</protein>
<accession>A0AAE9HJU3</accession>
<dbReference type="EMBL" id="ON169972">
    <property type="protein sequence ID" value="UPW35986.1"/>
    <property type="molecule type" value="Genomic_DNA"/>
</dbReference>
<reference evidence="1" key="1">
    <citation type="journal article" date="2022" name="J. Appl. Microbiol.">
        <title>Bacteriophage-Antibiotic Combinations Against Multidrug-Resistant Pseudomonas aeruginosa.</title>
        <authorList>
            <person name="Holger D."/>
            <person name="Lev K.L."/>
            <person name="Kebriaei R."/>
            <person name="Morrisette T."/>
            <person name="Shah R."/>
            <person name="Alexander J."/>
            <person name="Lehman S.M."/>
            <person name="Rybak M.J."/>
        </authorList>
    </citation>
    <scope>NUCLEOTIDE SEQUENCE</scope>
</reference>
<name>A0AAE9HJU3_9CAUD</name>
<evidence type="ECO:0000313" key="2">
    <source>
        <dbReference type="Proteomes" id="UP000831536"/>
    </source>
</evidence>
<proteinExistence type="predicted"/>
<gene>
    <name evidence="1" type="ORF">EM_201</name>
</gene>
<organism evidence="1 2">
    <name type="scientific">Pseudomonas phage EM</name>
    <dbReference type="NCBI Taxonomy" id="2936914"/>
    <lineage>
        <taxon>Viruses</taxon>
        <taxon>Duplodnaviria</taxon>
        <taxon>Heunggongvirae</taxon>
        <taxon>Uroviricota</taxon>
        <taxon>Caudoviricetes</taxon>
        <taxon>Vandenendeviridae</taxon>
        <taxon>Skurskavirinae</taxon>
        <taxon>Baldwinvirus</taxon>
        <taxon>Baldwinvirus EM</taxon>
    </lineage>
</organism>
<sequence>MGSNEANNHEGRQMATLIIGNINYKNHHLVDEIAGEAGYKGASRLVDECTRKIALFVENAKEREEVARMIGEYLLEGFTISIQS</sequence>